<gene>
    <name evidence="1" type="ORF">METZ01_LOCUS204049</name>
</gene>
<sequence length="72" mass="8291">VKSFNISYQLINSFHANACFPDDFGLASYHLNVNVVNIFAKSQEKIIITLNYVYILPMKLYNVFSELINLCL</sequence>
<feature type="non-terminal residue" evidence="1">
    <location>
        <position position="1"/>
    </location>
</feature>
<evidence type="ECO:0000313" key="1">
    <source>
        <dbReference type="EMBL" id="SVB51195.1"/>
    </source>
</evidence>
<organism evidence="1">
    <name type="scientific">marine metagenome</name>
    <dbReference type="NCBI Taxonomy" id="408172"/>
    <lineage>
        <taxon>unclassified sequences</taxon>
        <taxon>metagenomes</taxon>
        <taxon>ecological metagenomes</taxon>
    </lineage>
</organism>
<dbReference type="EMBL" id="UINC01044995">
    <property type="protein sequence ID" value="SVB51195.1"/>
    <property type="molecule type" value="Genomic_DNA"/>
</dbReference>
<protein>
    <submittedName>
        <fullName evidence="1">Uncharacterized protein</fullName>
    </submittedName>
</protein>
<name>A0A382EL48_9ZZZZ</name>
<accession>A0A382EL48</accession>
<dbReference type="AlphaFoldDB" id="A0A382EL48"/>
<reference evidence="1" key="1">
    <citation type="submission" date="2018-05" db="EMBL/GenBank/DDBJ databases">
        <authorList>
            <person name="Lanie J.A."/>
            <person name="Ng W.-L."/>
            <person name="Kazmierczak K.M."/>
            <person name="Andrzejewski T.M."/>
            <person name="Davidsen T.M."/>
            <person name="Wayne K.J."/>
            <person name="Tettelin H."/>
            <person name="Glass J.I."/>
            <person name="Rusch D."/>
            <person name="Podicherti R."/>
            <person name="Tsui H.-C.T."/>
            <person name="Winkler M.E."/>
        </authorList>
    </citation>
    <scope>NUCLEOTIDE SEQUENCE</scope>
</reference>
<proteinExistence type="predicted"/>